<evidence type="ECO:0000313" key="2">
    <source>
        <dbReference type="Proteomes" id="UP000048908"/>
    </source>
</evidence>
<gene>
    <name evidence="1" type="ORF">JAN5088_00919</name>
</gene>
<dbReference type="RefSeq" id="WP_055681603.1">
    <property type="nucleotide sequence ID" value="NZ_CXPG01000012.1"/>
</dbReference>
<proteinExistence type="predicted"/>
<dbReference type="STRING" id="282197.SAMN04488517_10474"/>
<organism evidence="1 2">
    <name type="scientific">Jannaschia rubra</name>
    <dbReference type="NCBI Taxonomy" id="282197"/>
    <lineage>
        <taxon>Bacteria</taxon>
        <taxon>Pseudomonadati</taxon>
        <taxon>Pseudomonadota</taxon>
        <taxon>Alphaproteobacteria</taxon>
        <taxon>Rhodobacterales</taxon>
        <taxon>Roseobacteraceae</taxon>
        <taxon>Jannaschia</taxon>
    </lineage>
</organism>
<evidence type="ECO:0008006" key="3">
    <source>
        <dbReference type="Google" id="ProtNLM"/>
    </source>
</evidence>
<dbReference type="EMBL" id="CXPG01000012">
    <property type="protein sequence ID" value="CTQ32156.1"/>
    <property type="molecule type" value="Genomic_DNA"/>
</dbReference>
<protein>
    <recommendedName>
        <fullName evidence="3">DUF2726 domain-containing protein</fullName>
    </recommendedName>
</protein>
<keyword evidence="2" id="KW-1185">Reference proteome</keyword>
<sequence length="199" mass="21580">MQFDRLMVWLARAGVVAPREAWLAQAESPAAPELRGSGSWASDWTVTRGALERARSLARPGHKRKTDPTPCDAIPEGSIRVRPLMSARDLKLHNWIADRLEAEAPICSLHAGVALPAFLTATTSHEDSDPLRGLVADLLIVDEHGRPVAALLRDNTAEPARHLMLLDALLDADVPIIDIPARPGLAALWDEIARVLPTG</sequence>
<reference evidence="1 2" key="1">
    <citation type="submission" date="2015-07" db="EMBL/GenBank/DDBJ databases">
        <authorList>
            <person name="Noorani M."/>
        </authorList>
    </citation>
    <scope>NUCLEOTIDE SEQUENCE [LARGE SCALE GENOMIC DNA]</scope>
    <source>
        <strain evidence="1 2">CECT 5088</strain>
    </source>
</reference>
<dbReference type="AlphaFoldDB" id="A0A0M6XLX8"/>
<dbReference type="OrthoDB" id="7658332at2"/>
<accession>A0A0M6XLX8</accession>
<name>A0A0M6XLX8_9RHOB</name>
<evidence type="ECO:0000313" key="1">
    <source>
        <dbReference type="EMBL" id="CTQ32156.1"/>
    </source>
</evidence>
<dbReference type="Proteomes" id="UP000048908">
    <property type="component" value="Unassembled WGS sequence"/>
</dbReference>